<dbReference type="EMBL" id="CP047901">
    <property type="protein sequence ID" value="QHO63750.1"/>
    <property type="molecule type" value="Genomic_DNA"/>
</dbReference>
<evidence type="ECO:0000313" key="2">
    <source>
        <dbReference type="Proteomes" id="UP000463983"/>
    </source>
</evidence>
<protein>
    <submittedName>
        <fullName evidence="1">Uncharacterized protein</fullName>
    </submittedName>
</protein>
<dbReference type="AlphaFoldDB" id="A0A857NBM0"/>
<gene>
    <name evidence="1" type="ORF">MICH65_0769</name>
</gene>
<proteinExistence type="predicted"/>
<organism evidence="1 2">
    <name type="scientific">Candidatus Chazhemtobacterium aquaticus</name>
    <dbReference type="NCBI Taxonomy" id="2715735"/>
    <lineage>
        <taxon>Bacteria</taxon>
        <taxon>Candidatus Chazhemtobacteraceae</taxon>
        <taxon>Candidatus Chazhemtobacterium</taxon>
    </lineage>
</organism>
<sequence>MSRETLNRDLSRWRDDFFWRRVVGVKKPETEEDILRALQDQGIEDEEEVALILEEMLREEEEQTSAWTAPVISTSEGRKAFNRGGGFH</sequence>
<name>A0A857NBM0_9BACT</name>
<dbReference type="Proteomes" id="UP000463983">
    <property type="component" value="Chromosome"/>
</dbReference>
<dbReference type="RefSeq" id="WP_161932112.1">
    <property type="nucleotide sequence ID" value="NZ_CP047901.1"/>
</dbReference>
<keyword evidence="2" id="KW-1185">Reference proteome</keyword>
<evidence type="ECO:0000313" key="1">
    <source>
        <dbReference type="EMBL" id="QHO63750.1"/>
    </source>
</evidence>
<dbReference type="KEGG" id="caqa:MICH65_0769"/>
<accession>A0A857NBM0</accession>
<reference evidence="2" key="1">
    <citation type="journal article" date="2020" name="Microorganisms">
        <title>Complete Genome of a Member of a New Bacterial Lineage in the Microgenomates Group Reveals an Unusual Nucleotide Composition Disparity Between Two Strands of DNA and Limited Metabolic Potential.</title>
        <authorList>
            <person name="Kadnikov V.V."/>
            <person name="Mardanov A.V."/>
            <person name="Beletsky A.V."/>
            <person name="Karnachuk O.V."/>
            <person name="Ravin N.V."/>
        </authorList>
    </citation>
    <scope>NUCLEOTIDE SEQUENCE [LARGE SCALE GENOMIC DNA]</scope>
</reference>